<evidence type="ECO:0000313" key="1">
    <source>
        <dbReference type="EMBL" id="KAI4861181.1"/>
    </source>
</evidence>
<dbReference type="EMBL" id="MU393560">
    <property type="protein sequence ID" value="KAI4861181.1"/>
    <property type="molecule type" value="Genomic_DNA"/>
</dbReference>
<organism evidence="1 2">
    <name type="scientific">Hypoxylon rubiginosum</name>
    <dbReference type="NCBI Taxonomy" id="110542"/>
    <lineage>
        <taxon>Eukaryota</taxon>
        <taxon>Fungi</taxon>
        <taxon>Dikarya</taxon>
        <taxon>Ascomycota</taxon>
        <taxon>Pezizomycotina</taxon>
        <taxon>Sordariomycetes</taxon>
        <taxon>Xylariomycetidae</taxon>
        <taxon>Xylariales</taxon>
        <taxon>Hypoxylaceae</taxon>
        <taxon>Hypoxylon</taxon>
    </lineage>
</organism>
<accession>A0ACB9YPR8</accession>
<gene>
    <name evidence="1" type="ORF">F4820DRAFT_79541</name>
</gene>
<sequence length="370" mass="41089">MATVATAATVITIPDIDSIPTDPDADPNADPKTKKVYEENLNQQLICPDCNEYPPNLIEEFSSGDMVCGSCGLVLGDRIVDTRSEWRTFANDDQGGDDPSRVGDAGNPLLDGSQLQTTIGFGEGLRSRELHRAQNRSLHDKGEKHLRSIWSEMETLCNSIHLPAITIQAAQHIYKLTEDAKLFKGKPQEAVIAGCIFIACRQTKESRTFKEVYSLTKVSKKEIGRTFKALEKFLQTKRDAHGSKREVVNWENTDTLKATDLCQRYCQSPLLHFRNPVFMENMAKYVADKSSSLKDLAGRSPLSIAAASIYLASHLFGEPRLSKDISDVAGVSDGTIKTAYRLMHPCVEDLIEKDWLFPKGTGRLDRLPAN</sequence>
<keyword evidence="2" id="KW-1185">Reference proteome</keyword>
<name>A0ACB9YPR8_9PEZI</name>
<reference evidence="1 2" key="1">
    <citation type="journal article" date="2022" name="New Phytol.">
        <title>Ecological generalism drives hyperdiversity of secondary metabolite gene clusters in xylarialean endophytes.</title>
        <authorList>
            <person name="Franco M.E.E."/>
            <person name="Wisecaver J.H."/>
            <person name="Arnold A.E."/>
            <person name="Ju Y.M."/>
            <person name="Slot J.C."/>
            <person name="Ahrendt S."/>
            <person name="Moore L.P."/>
            <person name="Eastman K.E."/>
            <person name="Scott K."/>
            <person name="Konkel Z."/>
            <person name="Mondo S.J."/>
            <person name="Kuo A."/>
            <person name="Hayes R.D."/>
            <person name="Haridas S."/>
            <person name="Andreopoulos B."/>
            <person name="Riley R."/>
            <person name="LaButti K."/>
            <person name="Pangilinan J."/>
            <person name="Lipzen A."/>
            <person name="Amirebrahimi M."/>
            <person name="Yan J."/>
            <person name="Adam C."/>
            <person name="Keymanesh K."/>
            <person name="Ng V."/>
            <person name="Louie K."/>
            <person name="Northen T."/>
            <person name="Drula E."/>
            <person name="Henrissat B."/>
            <person name="Hsieh H.M."/>
            <person name="Youens-Clark K."/>
            <person name="Lutzoni F."/>
            <person name="Miadlikowska J."/>
            <person name="Eastwood D.C."/>
            <person name="Hamelin R.C."/>
            <person name="Grigoriev I.V."/>
            <person name="U'Ren J.M."/>
        </authorList>
    </citation>
    <scope>NUCLEOTIDE SEQUENCE [LARGE SCALE GENOMIC DNA]</scope>
    <source>
        <strain evidence="1 2">CBS 119005</strain>
    </source>
</reference>
<evidence type="ECO:0000313" key="2">
    <source>
        <dbReference type="Proteomes" id="UP001497700"/>
    </source>
</evidence>
<protein>
    <submittedName>
        <fullName evidence="1">TFIIB-domain-containing protein</fullName>
    </submittedName>
</protein>
<dbReference type="Proteomes" id="UP001497700">
    <property type="component" value="Unassembled WGS sequence"/>
</dbReference>
<comment type="caution">
    <text evidence="1">The sequence shown here is derived from an EMBL/GenBank/DDBJ whole genome shotgun (WGS) entry which is preliminary data.</text>
</comment>
<proteinExistence type="predicted"/>